<gene>
    <name evidence="3" type="primary">LOC121138547</name>
</gene>
<proteinExistence type="predicted"/>
<dbReference type="InterPro" id="IPR015063">
    <property type="entry name" value="USP8_dimer"/>
</dbReference>
<protein>
    <submittedName>
        <fullName evidence="3">AMSH-like protease</fullName>
    </submittedName>
</protein>
<dbReference type="GeneID" id="121138547"/>
<dbReference type="Proteomes" id="UP000886700">
    <property type="component" value="Unplaced"/>
</dbReference>
<evidence type="ECO:0000313" key="2">
    <source>
        <dbReference type="Proteomes" id="UP000886700"/>
    </source>
</evidence>
<evidence type="ECO:0000313" key="3">
    <source>
        <dbReference type="RefSeq" id="XP_040597164.1"/>
    </source>
</evidence>
<feature type="domain" description="USP8 dimerisation" evidence="1">
    <location>
        <begin position="64"/>
        <end position="169"/>
    </location>
</feature>
<accession>A0ABM2X2S6</accession>
<reference evidence="3" key="2">
    <citation type="submission" date="2025-08" db="UniProtKB">
        <authorList>
            <consortium name="RefSeq"/>
        </authorList>
    </citation>
    <scope>IDENTIFICATION</scope>
</reference>
<evidence type="ECO:0000259" key="1">
    <source>
        <dbReference type="Pfam" id="PF08969"/>
    </source>
</evidence>
<dbReference type="PANTHER" id="PTHR12947">
    <property type="entry name" value="AMSH-LIKE PROTEASE"/>
    <property type="match status" value="1"/>
</dbReference>
<name>A0ABM2X2S6_MESAU</name>
<reference evidence="3" key="1">
    <citation type="journal article" date="2015" name="Virology">
        <title>Transcriptome sequencing and development of an expression microarray platform for liver infection in adenovirus type 5-infected Syrian golden hamsters.</title>
        <authorList>
            <person name="Ying B."/>
            <person name="Toth K."/>
            <person name="Spencer J.F."/>
            <person name="Aurora R."/>
            <person name="Wold W.S."/>
        </authorList>
    </citation>
    <scope>NUCLEOTIDE SEQUENCE</scope>
</reference>
<dbReference type="SUPFAM" id="SSF140856">
    <property type="entry name" value="USP8 N-terminal domain-like"/>
    <property type="match status" value="1"/>
</dbReference>
<dbReference type="RefSeq" id="XP_040597164.1">
    <property type="nucleotide sequence ID" value="XM_040741230.1"/>
</dbReference>
<dbReference type="PANTHER" id="PTHR12947:SF13">
    <property type="entry name" value="FI19924P1"/>
    <property type="match status" value="1"/>
</dbReference>
<dbReference type="Gene3D" id="1.20.58.80">
    <property type="entry name" value="Phosphotransferase system, lactose/cellobiose-type IIA subunit"/>
    <property type="match status" value="1"/>
</dbReference>
<organism evidence="2 3">
    <name type="scientific">Mesocricetus auratus</name>
    <name type="common">Golden hamster</name>
    <dbReference type="NCBI Taxonomy" id="10036"/>
    <lineage>
        <taxon>Eukaryota</taxon>
        <taxon>Metazoa</taxon>
        <taxon>Chordata</taxon>
        <taxon>Craniata</taxon>
        <taxon>Vertebrata</taxon>
        <taxon>Euteleostomi</taxon>
        <taxon>Mammalia</taxon>
        <taxon>Eutheria</taxon>
        <taxon>Euarchontoglires</taxon>
        <taxon>Glires</taxon>
        <taxon>Rodentia</taxon>
        <taxon>Myomorpha</taxon>
        <taxon>Muroidea</taxon>
        <taxon>Cricetidae</taxon>
        <taxon>Cricetinae</taxon>
        <taxon>Mesocricetus</taxon>
    </lineage>
</organism>
<dbReference type="Pfam" id="PF08969">
    <property type="entry name" value="USP8_dimer"/>
    <property type="match status" value="1"/>
</dbReference>
<keyword evidence="2" id="KW-1185">Reference proteome</keyword>
<sequence>MVSRMGGKWQCKKPYAFSIPSARGKIFEPWLIHQQSCPGLFTAMDPNEQMGTIRTSRNVTLPPHERFKILIHAGMSIEVSKKVPLKTYLEMMDDLIKVAADLQRKDLKEEAFVEYHKFLTLFVEKLREGPEYLNCLSKGARSKINKTINRVFVIAETLKRKLLTQYNKEYEGYLADKVSV</sequence>